<organism evidence="4 5">
    <name type="scientific">Companilactobacillus baiquanensis</name>
    <dbReference type="NCBI Taxonomy" id="2486005"/>
    <lineage>
        <taxon>Bacteria</taxon>
        <taxon>Bacillati</taxon>
        <taxon>Bacillota</taxon>
        <taxon>Bacilli</taxon>
        <taxon>Lactobacillales</taxon>
        <taxon>Lactobacillaceae</taxon>
        <taxon>Companilactobacillus</taxon>
    </lineage>
</organism>
<evidence type="ECO:0000259" key="3">
    <source>
        <dbReference type="PROSITE" id="PS50977"/>
    </source>
</evidence>
<evidence type="ECO:0000313" key="4">
    <source>
        <dbReference type="EMBL" id="MFC6323921.1"/>
    </source>
</evidence>
<dbReference type="Proteomes" id="UP001596186">
    <property type="component" value="Unassembled WGS sequence"/>
</dbReference>
<evidence type="ECO:0000313" key="5">
    <source>
        <dbReference type="Proteomes" id="UP001596186"/>
    </source>
</evidence>
<proteinExistence type="predicted"/>
<dbReference type="RefSeq" id="WP_164507717.1">
    <property type="nucleotide sequence ID" value="NZ_JBHSSN010000015.1"/>
</dbReference>
<sequence>MATNKKRKEQKKETILNAATKVFISNGYKKTSVAEIAKEADSSQVTLYKYFPSKIELAREVMIKMIIDGYAGYDEQLEKSNLSFKEKVEEILNFGSNEVEHVNPDFMGFMIDEFQGSNGDDRVMKAYDKGKEGFWGKILKQGRAEGDINDNIQDEVVMMYVDMILSYFMNPATSKKTKDLVTKKYSNGLAHVFFYGIMGR</sequence>
<dbReference type="Gene3D" id="1.10.357.10">
    <property type="entry name" value="Tetracycline Repressor, domain 2"/>
    <property type="match status" value="1"/>
</dbReference>
<dbReference type="PROSITE" id="PS50977">
    <property type="entry name" value="HTH_TETR_2"/>
    <property type="match status" value="1"/>
</dbReference>
<dbReference type="InterPro" id="IPR009057">
    <property type="entry name" value="Homeodomain-like_sf"/>
</dbReference>
<dbReference type="InterPro" id="IPR001647">
    <property type="entry name" value="HTH_TetR"/>
</dbReference>
<comment type="caution">
    <text evidence="4">The sequence shown here is derived from an EMBL/GenBank/DDBJ whole genome shotgun (WGS) entry which is preliminary data.</text>
</comment>
<feature type="DNA-binding region" description="H-T-H motif" evidence="2">
    <location>
        <begin position="32"/>
        <end position="51"/>
    </location>
</feature>
<evidence type="ECO:0000256" key="2">
    <source>
        <dbReference type="PROSITE-ProRule" id="PRU00335"/>
    </source>
</evidence>
<gene>
    <name evidence="4" type="ORF">ACFP1F_09235</name>
</gene>
<name>A0ABW1UW02_9LACO</name>
<dbReference type="PANTHER" id="PTHR43479">
    <property type="entry name" value="ACREF/ENVCD OPERON REPRESSOR-RELATED"/>
    <property type="match status" value="1"/>
</dbReference>
<reference evidence="5" key="1">
    <citation type="journal article" date="2019" name="Int. J. Syst. Evol. Microbiol.">
        <title>The Global Catalogue of Microorganisms (GCM) 10K type strain sequencing project: providing services to taxonomists for standard genome sequencing and annotation.</title>
        <authorList>
            <consortium name="The Broad Institute Genomics Platform"/>
            <consortium name="The Broad Institute Genome Sequencing Center for Infectious Disease"/>
            <person name="Wu L."/>
            <person name="Ma J."/>
        </authorList>
    </citation>
    <scope>NUCLEOTIDE SEQUENCE [LARGE SCALE GENOMIC DNA]</scope>
    <source>
        <strain evidence="5">CCM 8895</strain>
    </source>
</reference>
<keyword evidence="1 2" id="KW-0238">DNA-binding</keyword>
<feature type="domain" description="HTH tetR-type" evidence="3">
    <location>
        <begin position="9"/>
        <end position="69"/>
    </location>
</feature>
<dbReference type="PRINTS" id="PR00455">
    <property type="entry name" value="HTHTETR"/>
</dbReference>
<keyword evidence="5" id="KW-1185">Reference proteome</keyword>
<dbReference type="EMBL" id="JBHSSN010000015">
    <property type="protein sequence ID" value="MFC6323921.1"/>
    <property type="molecule type" value="Genomic_DNA"/>
</dbReference>
<evidence type="ECO:0000256" key="1">
    <source>
        <dbReference type="ARBA" id="ARBA00023125"/>
    </source>
</evidence>
<dbReference type="SUPFAM" id="SSF46689">
    <property type="entry name" value="Homeodomain-like"/>
    <property type="match status" value="1"/>
</dbReference>
<accession>A0ABW1UW02</accession>
<dbReference type="PANTHER" id="PTHR43479:SF11">
    <property type="entry name" value="ACREF_ENVCD OPERON REPRESSOR-RELATED"/>
    <property type="match status" value="1"/>
</dbReference>
<protein>
    <submittedName>
        <fullName evidence="4">TetR/AcrR family transcriptional regulator</fullName>
    </submittedName>
</protein>
<dbReference type="InterPro" id="IPR050624">
    <property type="entry name" value="HTH-type_Tx_Regulator"/>
</dbReference>
<dbReference type="Pfam" id="PF00440">
    <property type="entry name" value="TetR_N"/>
    <property type="match status" value="1"/>
</dbReference>